<evidence type="ECO:0000256" key="8">
    <source>
        <dbReference type="ARBA" id="ARBA00035585"/>
    </source>
</evidence>
<evidence type="ECO:0000256" key="6">
    <source>
        <dbReference type="ARBA" id="ARBA00023303"/>
    </source>
</evidence>
<evidence type="ECO:0000256" key="3">
    <source>
        <dbReference type="ARBA" id="ARBA00022692"/>
    </source>
</evidence>
<evidence type="ECO:0000256" key="5">
    <source>
        <dbReference type="ARBA" id="ARBA00023136"/>
    </source>
</evidence>
<proteinExistence type="inferred from homology"/>
<evidence type="ECO:0000256" key="7">
    <source>
        <dbReference type="ARBA" id="ARBA00035120"/>
    </source>
</evidence>
<evidence type="ECO:0000256" key="4">
    <source>
        <dbReference type="ARBA" id="ARBA00022989"/>
    </source>
</evidence>
<evidence type="ECO:0000256" key="9">
    <source>
        <dbReference type="ARBA" id="ARBA00049940"/>
    </source>
</evidence>
<keyword evidence="12" id="KW-1185">Reference proteome</keyword>
<dbReference type="PANTHER" id="PTHR28259">
    <property type="entry name" value="FLUORIDE EXPORT PROTEIN 1-RELATED"/>
    <property type="match status" value="1"/>
</dbReference>
<evidence type="ECO:0000256" key="2">
    <source>
        <dbReference type="ARBA" id="ARBA00022475"/>
    </source>
</evidence>
<comment type="similarity">
    <text evidence="7 10">Belongs to the fluoride channel Fluc/FEX (TC 1.A.43) family.</text>
</comment>
<dbReference type="InterPro" id="IPR003691">
    <property type="entry name" value="FluC"/>
</dbReference>
<keyword evidence="10" id="KW-0915">Sodium</keyword>
<evidence type="ECO:0000313" key="12">
    <source>
        <dbReference type="Proteomes" id="UP000466517"/>
    </source>
</evidence>
<comment type="activity regulation">
    <text evidence="10">Na(+) is not transported, but it plays an essential structural role and its presence is essential for fluoride channel function.</text>
</comment>
<dbReference type="PANTHER" id="PTHR28259:SF1">
    <property type="entry name" value="FLUORIDE EXPORT PROTEIN 1-RELATED"/>
    <property type="match status" value="1"/>
</dbReference>
<protein>
    <recommendedName>
        <fullName evidence="10">Fluoride-specific ion channel FluC</fullName>
    </recommendedName>
</protein>
<evidence type="ECO:0000313" key="11">
    <source>
        <dbReference type="EMBL" id="BBZ27508.1"/>
    </source>
</evidence>
<dbReference type="RefSeq" id="WP_163735441.1">
    <property type="nucleotide sequence ID" value="NZ_AP022610.1"/>
</dbReference>
<keyword evidence="4 10" id="KW-1133">Transmembrane helix</keyword>
<dbReference type="Pfam" id="PF02537">
    <property type="entry name" value="CRCB"/>
    <property type="match status" value="1"/>
</dbReference>
<dbReference type="AlphaFoldDB" id="A0A7I7XEK9"/>
<keyword evidence="2 10" id="KW-1003">Cell membrane</keyword>
<feature type="binding site" evidence="10">
    <location>
        <position position="73"/>
    </location>
    <ligand>
        <name>Na(+)</name>
        <dbReference type="ChEBI" id="CHEBI:29101"/>
        <note>structural</note>
    </ligand>
</feature>
<keyword evidence="10" id="KW-0479">Metal-binding</keyword>
<dbReference type="GO" id="GO:0005886">
    <property type="term" value="C:plasma membrane"/>
    <property type="evidence" value="ECO:0007669"/>
    <property type="project" value="UniProtKB-SubCell"/>
</dbReference>
<keyword evidence="10" id="KW-0813">Transport</keyword>
<gene>
    <name evidence="11" type="primary">crcB_2</name>
    <name evidence="10" type="synonym">crcB</name>
    <name evidence="10" type="synonym">fluC</name>
    <name evidence="11" type="ORF">MMAD_18030</name>
</gene>
<dbReference type="GO" id="GO:0140114">
    <property type="term" value="P:cellular detoxification of fluoride"/>
    <property type="evidence" value="ECO:0007669"/>
    <property type="project" value="UniProtKB-UniRule"/>
</dbReference>
<dbReference type="NCBIfam" id="TIGR00494">
    <property type="entry name" value="crcB"/>
    <property type="match status" value="1"/>
</dbReference>
<sequence length="122" mass="12844">MIPLLTLVAGACGAVARFLLDSSIKRRWQSPFPWATVLINVTGSLLLGILAGLVLFHGQPTTWQTVIGTGFCGGYTTFSTASFETVRLVEQGRRLLALLNAVGSLVLSVAACAVGLALVWAL</sequence>
<accession>A0A7I7XEK9</accession>
<comment type="subcellular location">
    <subcellularLocation>
        <location evidence="1 10">Cell membrane</location>
        <topology evidence="1 10">Multi-pass membrane protein</topology>
    </subcellularLocation>
</comment>
<dbReference type="Proteomes" id="UP000466517">
    <property type="component" value="Chromosome"/>
</dbReference>
<evidence type="ECO:0000256" key="1">
    <source>
        <dbReference type="ARBA" id="ARBA00004651"/>
    </source>
</evidence>
<comment type="catalytic activity">
    <reaction evidence="8">
        <text>fluoride(in) = fluoride(out)</text>
        <dbReference type="Rhea" id="RHEA:76159"/>
        <dbReference type="ChEBI" id="CHEBI:17051"/>
    </reaction>
    <physiologicalReaction direction="left-to-right" evidence="8">
        <dbReference type="Rhea" id="RHEA:76160"/>
    </physiologicalReaction>
</comment>
<feature type="transmembrane region" description="Helical" evidence="10">
    <location>
        <begin position="95"/>
        <end position="121"/>
    </location>
</feature>
<dbReference type="KEGG" id="mmag:MMAD_18030"/>
<feature type="binding site" evidence="10">
    <location>
        <position position="76"/>
    </location>
    <ligand>
        <name>Na(+)</name>
        <dbReference type="ChEBI" id="CHEBI:29101"/>
        <note>structural</note>
    </ligand>
</feature>
<keyword evidence="10" id="KW-0406">Ion transport</keyword>
<reference evidence="11 12" key="1">
    <citation type="journal article" date="2019" name="Emerg. Microbes Infect.">
        <title>Comprehensive subspecies identification of 175 nontuberculous mycobacteria species based on 7547 genomic profiles.</title>
        <authorList>
            <person name="Matsumoto Y."/>
            <person name="Kinjo T."/>
            <person name="Motooka D."/>
            <person name="Nabeya D."/>
            <person name="Jung N."/>
            <person name="Uechi K."/>
            <person name="Horii T."/>
            <person name="Iida T."/>
            <person name="Fujita J."/>
            <person name="Nakamura S."/>
        </authorList>
    </citation>
    <scope>NUCLEOTIDE SEQUENCE [LARGE SCALE GENOMIC DNA]</scope>
    <source>
        <strain evidence="11 12">JCM 13574</strain>
    </source>
</reference>
<keyword evidence="5 10" id="KW-0472">Membrane</keyword>
<organism evidence="11 12">
    <name type="scientific">Mycolicibacterium madagascariense</name>
    <dbReference type="NCBI Taxonomy" id="212765"/>
    <lineage>
        <taxon>Bacteria</taxon>
        <taxon>Bacillati</taxon>
        <taxon>Actinomycetota</taxon>
        <taxon>Actinomycetes</taxon>
        <taxon>Mycobacteriales</taxon>
        <taxon>Mycobacteriaceae</taxon>
        <taxon>Mycolicibacterium</taxon>
    </lineage>
</organism>
<keyword evidence="3 10" id="KW-0812">Transmembrane</keyword>
<comment type="function">
    <text evidence="9 10">Fluoride-specific ion channel. Important for reducing fluoride concentration in the cell, thus reducing its toxicity.</text>
</comment>
<keyword evidence="6 10" id="KW-0407">Ion channel</keyword>
<dbReference type="GO" id="GO:0046872">
    <property type="term" value="F:metal ion binding"/>
    <property type="evidence" value="ECO:0007669"/>
    <property type="project" value="UniProtKB-KW"/>
</dbReference>
<feature type="transmembrane region" description="Helical" evidence="10">
    <location>
        <begin position="32"/>
        <end position="56"/>
    </location>
</feature>
<comment type="caution">
    <text evidence="10">Lacks conserved residue(s) required for the propagation of feature annotation.</text>
</comment>
<dbReference type="GO" id="GO:0062054">
    <property type="term" value="F:fluoride channel activity"/>
    <property type="evidence" value="ECO:0007669"/>
    <property type="project" value="UniProtKB-UniRule"/>
</dbReference>
<dbReference type="HAMAP" id="MF_00454">
    <property type="entry name" value="FluC"/>
    <property type="match status" value="1"/>
</dbReference>
<name>A0A7I7XEK9_9MYCO</name>
<evidence type="ECO:0000256" key="10">
    <source>
        <dbReference type="HAMAP-Rule" id="MF_00454"/>
    </source>
</evidence>
<dbReference type="EMBL" id="AP022610">
    <property type="protein sequence ID" value="BBZ27508.1"/>
    <property type="molecule type" value="Genomic_DNA"/>
</dbReference>